<sequence length="122" mass="13782">MEKFMLIVREDLSRISKLTTEERLSTSPDMMPWVESLIASGKYITGQPLMLTGRYVTQHGVTSDGPFIESKEGVSGYDIIEAENIEEAVKIAQSCPMVKIGHAIREVRPLMNMDEFFPKDDK</sequence>
<dbReference type="Gene3D" id="3.30.70.1060">
    <property type="entry name" value="Dimeric alpha+beta barrel"/>
    <property type="match status" value="1"/>
</dbReference>
<dbReference type="InterPro" id="IPR005545">
    <property type="entry name" value="YCII"/>
</dbReference>
<dbReference type="PANTHER" id="PTHR35174">
    <property type="entry name" value="BLL7171 PROTEIN-RELATED"/>
    <property type="match status" value="1"/>
</dbReference>
<evidence type="ECO:0000259" key="2">
    <source>
        <dbReference type="Pfam" id="PF03795"/>
    </source>
</evidence>
<proteinExistence type="inferred from homology"/>
<dbReference type="RefSeq" id="WP_317487516.1">
    <property type="nucleotide sequence ID" value="NZ_CP136051.1"/>
</dbReference>
<evidence type="ECO:0000313" key="3">
    <source>
        <dbReference type="EMBL" id="WOK04715.1"/>
    </source>
</evidence>
<comment type="similarity">
    <text evidence="1">Belongs to the YciI family.</text>
</comment>
<reference evidence="3 4" key="1">
    <citation type="journal article" date="2023" name="Microbiol. Resour. Announc.">
        <title>Complete Genome Sequence of Imperialibacter roseus strain P4T.</title>
        <authorList>
            <person name="Tizabi D.R."/>
            <person name="Bachvaroff T."/>
            <person name="Hill R.T."/>
        </authorList>
    </citation>
    <scope>NUCLEOTIDE SEQUENCE [LARGE SCALE GENOMIC DNA]</scope>
    <source>
        <strain evidence="3 4">P4T</strain>
    </source>
</reference>
<dbReference type="SUPFAM" id="SSF54909">
    <property type="entry name" value="Dimeric alpha+beta barrel"/>
    <property type="match status" value="1"/>
</dbReference>
<dbReference type="InterPro" id="IPR011008">
    <property type="entry name" value="Dimeric_a/b-barrel"/>
</dbReference>
<evidence type="ECO:0000256" key="1">
    <source>
        <dbReference type="ARBA" id="ARBA00007689"/>
    </source>
</evidence>
<accession>A0ABZ0IK64</accession>
<dbReference type="EMBL" id="CP136051">
    <property type="protein sequence ID" value="WOK04715.1"/>
    <property type="molecule type" value="Genomic_DNA"/>
</dbReference>
<organism evidence="3 4">
    <name type="scientific">Imperialibacter roseus</name>
    <dbReference type="NCBI Taxonomy" id="1324217"/>
    <lineage>
        <taxon>Bacteria</taxon>
        <taxon>Pseudomonadati</taxon>
        <taxon>Bacteroidota</taxon>
        <taxon>Cytophagia</taxon>
        <taxon>Cytophagales</taxon>
        <taxon>Flammeovirgaceae</taxon>
        <taxon>Imperialibacter</taxon>
    </lineage>
</organism>
<dbReference type="Pfam" id="PF03795">
    <property type="entry name" value="YCII"/>
    <property type="match status" value="1"/>
</dbReference>
<keyword evidence="4" id="KW-1185">Reference proteome</keyword>
<dbReference type="Proteomes" id="UP001302349">
    <property type="component" value="Chromosome"/>
</dbReference>
<feature type="domain" description="YCII-related" evidence="2">
    <location>
        <begin position="15"/>
        <end position="109"/>
    </location>
</feature>
<evidence type="ECO:0000313" key="4">
    <source>
        <dbReference type="Proteomes" id="UP001302349"/>
    </source>
</evidence>
<gene>
    <name evidence="3" type="ORF">RT717_16665</name>
</gene>
<protein>
    <submittedName>
        <fullName evidence="3">YciI family protein</fullName>
    </submittedName>
</protein>
<name>A0ABZ0IK64_9BACT</name>
<dbReference type="PANTHER" id="PTHR35174:SF3">
    <property type="entry name" value="BLL7171 PROTEIN"/>
    <property type="match status" value="1"/>
</dbReference>